<proteinExistence type="inferred from homology"/>
<dbReference type="PANTHER" id="PTHR30126:SF64">
    <property type="entry name" value="HTH-TYPE TRANSCRIPTIONAL REGULATOR CITR"/>
    <property type="match status" value="1"/>
</dbReference>
<comment type="similarity">
    <text evidence="1">Belongs to the LysR transcriptional regulatory family.</text>
</comment>
<keyword evidence="4" id="KW-0804">Transcription</keyword>
<dbReference type="InterPro" id="IPR036388">
    <property type="entry name" value="WH-like_DNA-bd_sf"/>
</dbReference>
<dbReference type="Gene3D" id="1.10.10.10">
    <property type="entry name" value="Winged helix-like DNA-binding domain superfamily/Winged helix DNA-binding domain"/>
    <property type="match status" value="1"/>
</dbReference>
<evidence type="ECO:0000256" key="1">
    <source>
        <dbReference type="ARBA" id="ARBA00009437"/>
    </source>
</evidence>
<dbReference type="Proteomes" id="UP000196594">
    <property type="component" value="Unassembled WGS sequence"/>
</dbReference>
<dbReference type="SUPFAM" id="SSF46785">
    <property type="entry name" value="Winged helix' DNA-binding domain"/>
    <property type="match status" value="1"/>
</dbReference>
<dbReference type="InterPro" id="IPR000847">
    <property type="entry name" value="LysR_HTH_N"/>
</dbReference>
<keyword evidence="2" id="KW-0805">Transcription regulation</keyword>
<sequence length="294" mass="33888">MDIKWLKTFIAVVEEGSFRAAAERLYISQPSITVHMKLLEEHLRVQLFHREHTKVKVSAIGEKYYPMAKKLVAQIEASTKEIHLESLNPAFPLIISVSPALLYTNLLNRIHDFIELHQQYIVEIVMEDQAQLESAIKGQQIDVALGLHKFISKEFHSERIDRSPLRLVYSSKLQLVEKQLDLQLKALFNEHPLYIGYLNEHTPVVEWLNNEYDIKKFNKIKDVIFAIKLIKEGLGIGLLPESLISEEIEADLLRVMDIGPIGTIYPVDIYMSHLRNSIKIIPLTSFIRNSLIDN</sequence>
<dbReference type="SUPFAM" id="SSF53850">
    <property type="entry name" value="Periplasmic binding protein-like II"/>
    <property type="match status" value="1"/>
</dbReference>
<protein>
    <submittedName>
        <fullName evidence="6">Transcriptional regulator</fullName>
    </submittedName>
</protein>
<dbReference type="Pfam" id="PF00126">
    <property type="entry name" value="HTH_1"/>
    <property type="match status" value="1"/>
</dbReference>
<dbReference type="PRINTS" id="PR00039">
    <property type="entry name" value="HTHLYSR"/>
</dbReference>
<dbReference type="CDD" id="cd05466">
    <property type="entry name" value="PBP2_LTTR_substrate"/>
    <property type="match status" value="1"/>
</dbReference>
<evidence type="ECO:0000259" key="5">
    <source>
        <dbReference type="PROSITE" id="PS50931"/>
    </source>
</evidence>
<gene>
    <name evidence="6" type="ORF">CBM15_14355</name>
</gene>
<dbReference type="Pfam" id="PF03466">
    <property type="entry name" value="LysR_substrate"/>
    <property type="match status" value="1"/>
</dbReference>
<comment type="caution">
    <text evidence="6">The sequence shown here is derived from an EMBL/GenBank/DDBJ whole genome shotgun (WGS) entry which is preliminary data.</text>
</comment>
<evidence type="ECO:0000313" key="7">
    <source>
        <dbReference type="Proteomes" id="UP000196594"/>
    </source>
</evidence>
<evidence type="ECO:0000313" key="6">
    <source>
        <dbReference type="EMBL" id="OUZ38261.1"/>
    </source>
</evidence>
<keyword evidence="3" id="KW-0238">DNA-binding</keyword>
<dbReference type="Gene3D" id="3.40.190.10">
    <property type="entry name" value="Periplasmic binding protein-like II"/>
    <property type="match status" value="2"/>
</dbReference>
<dbReference type="EMBL" id="NHNT01000010">
    <property type="protein sequence ID" value="OUZ38261.1"/>
    <property type="molecule type" value="Genomic_DNA"/>
</dbReference>
<name>A0ABX3ZF38_9BACL</name>
<dbReference type="InterPro" id="IPR005119">
    <property type="entry name" value="LysR_subst-bd"/>
</dbReference>
<dbReference type="RefSeq" id="WP_087618049.1">
    <property type="nucleotide sequence ID" value="NZ_JAFBEY010000015.1"/>
</dbReference>
<evidence type="ECO:0000256" key="3">
    <source>
        <dbReference type="ARBA" id="ARBA00023125"/>
    </source>
</evidence>
<reference evidence="6 7" key="1">
    <citation type="journal article" date="2017" name="Int. J. Syst. Evol. Microbiol.">
        <title>Solibacillus kalamii sp. nov., isolated from a high-efficiency particulate arrestance filter system used in the International Space Station.</title>
        <authorList>
            <person name="Checinska Sielaff A."/>
            <person name="Kumar R.M."/>
            <person name="Pal D."/>
            <person name="Mayilraj S."/>
            <person name="Venkateswaran K."/>
        </authorList>
    </citation>
    <scope>NUCLEOTIDE SEQUENCE [LARGE SCALE GENOMIC DNA]</scope>
    <source>
        <strain evidence="6 7">ISSFR-015</strain>
    </source>
</reference>
<feature type="domain" description="HTH lysR-type" evidence="5">
    <location>
        <begin position="1"/>
        <end position="58"/>
    </location>
</feature>
<evidence type="ECO:0000256" key="2">
    <source>
        <dbReference type="ARBA" id="ARBA00023015"/>
    </source>
</evidence>
<keyword evidence="7" id="KW-1185">Reference proteome</keyword>
<accession>A0ABX3ZF38</accession>
<organism evidence="6 7">
    <name type="scientific">Solibacillus kalamii</name>
    <dbReference type="NCBI Taxonomy" id="1748298"/>
    <lineage>
        <taxon>Bacteria</taxon>
        <taxon>Bacillati</taxon>
        <taxon>Bacillota</taxon>
        <taxon>Bacilli</taxon>
        <taxon>Bacillales</taxon>
        <taxon>Caryophanaceae</taxon>
        <taxon>Solibacillus</taxon>
    </lineage>
</organism>
<dbReference type="PANTHER" id="PTHR30126">
    <property type="entry name" value="HTH-TYPE TRANSCRIPTIONAL REGULATOR"/>
    <property type="match status" value="1"/>
</dbReference>
<dbReference type="InterPro" id="IPR036390">
    <property type="entry name" value="WH_DNA-bd_sf"/>
</dbReference>
<evidence type="ECO:0000256" key="4">
    <source>
        <dbReference type="ARBA" id="ARBA00023163"/>
    </source>
</evidence>
<dbReference type="PROSITE" id="PS50931">
    <property type="entry name" value="HTH_LYSR"/>
    <property type="match status" value="1"/>
</dbReference>